<protein>
    <submittedName>
        <fullName evidence="1">Uncharacterized protein</fullName>
    </submittedName>
</protein>
<evidence type="ECO:0000313" key="1">
    <source>
        <dbReference type="EMBL" id="CAG7724855.1"/>
    </source>
</evidence>
<gene>
    <name evidence="1" type="ORF">AFUS01_LOCUS13850</name>
</gene>
<dbReference type="AlphaFoldDB" id="A0A8J2KD35"/>
<dbReference type="Proteomes" id="UP000708208">
    <property type="component" value="Unassembled WGS sequence"/>
</dbReference>
<dbReference type="EMBL" id="CAJVCH010114570">
    <property type="protein sequence ID" value="CAG7724855.1"/>
    <property type="molecule type" value="Genomic_DNA"/>
</dbReference>
<evidence type="ECO:0000313" key="2">
    <source>
        <dbReference type="Proteomes" id="UP000708208"/>
    </source>
</evidence>
<proteinExistence type="predicted"/>
<sequence>MQPRLPNGSGVQFSVDTDIMLSYGRKRVTIEFDLLPAYDFSSNVDDQTRAVLERLRASWNLERDILRRGRDLFLPGKSPIIELIAIKAAELSNGDILNAFRKFLTLMEGMNRININFSNQDRYPFAVMKIVDAVNPYCNFADGLDTTHVNNFVTRASDTLKALDRVENSGYGFHDSNALKDFMDFFATAA</sequence>
<accession>A0A8J2KD35</accession>
<dbReference type="OrthoDB" id="9978031at2759"/>
<keyword evidence="2" id="KW-1185">Reference proteome</keyword>
<reference evidence="1" key="1">
    <citation type="submission" date="2021-06" db="EMBL/GenBank/DDBJ databases">
        <authorList>
            <person name="Hodson N. C."/>
            <person name="Mongue J. A."/>
            <person name="Jaron S. K."/>
        </authorList>
    </citation>
    <scope>NUCLEOTIDE SEQUENCE</scope>
</reference>
<comment type="caution">
    <text evidence="1">The sequence shown here is derived from an EMBL/GenBank/DDBJ whole genome shotgun (WGS) entry which is preliminary data.</text>
</comment>
<organism evidence="1 2">
    <name type="scientific">Allacma fusca</name>
    <dbReference type="NCBI Taxonomy" id="39272"/>
    <lineage>
        <taxon>Eukaryota</taxon>
        <taxon>Metazoa</taxon>
        <taxon>Ecdysozoa</taxon>
        <taxon>Arthropoda</taxon>
        <taxon>Hexapoda</taxon>
        <taxon>Collembola</taxon>
        <taxon>Symphypleona</taxon>
        <taxon>Sminthuridae</taxon>
        <taxon>Allacma</taxon>
    </lineage>
</organism>
<name>A0A8J2KD35_9HEXA</name>